<evidence type="ECO:0000313" key="1">
    <source>
        <dbReference type="EMBL" id="GLR13985.1"/>
    </source>
</evidence>
<reference evidence="2" key="1">
    <citation type="journal article" date="2019" name="Int. J. Syst. Evol. Microbiol.">
        <title>The Global Catalogue of Microorganisms (GCM) 10K type strain sequencing project: providing services to taxonomists for standard genome sequencing and annotation.</title>
        <authorList>
            <consortium name="The Broad Institute Genomics Platform"/>
            <consortium name="The Broad Institute Genome Sequencing Center for Infectious Disease"/>
            <person name="Wu L."/>
            <person name="Ma J."/>
        </authorList>
    </citation>
    <scope>NUCLEOTIDE SEQUENCE [LARGE SCALE GENOMIC DNA]</scope>
    <source>
        <strain evidence="2">NBRC 110044</strain>
    </source>
</reference>
<dbReference type="Proteomes" id="UP001156706">
    <property type="component" value="Unassembled WGS sequence"/>
</dbReference>
<protein>
    <submittedName>
        <fullName evidence="1">Uncharacterized protein</fullName>
    </submittedName>
</protein>
<accession>A0ABQ5YG62</accession>
<comment type="caution">
    <text evidence="1">The sequence shown here is derived from an EMBL/GenBank/DDBJ whole genome shotgun (WGS) entry which is preliminary data.</text>
</comment>
<dbReference type="EMBL" id="BSOG01000003">
    <property type="protein sequence ID" value="GLR13985.1"/>
    <property type="molecule type" value="Genomic_DNA"/>
</dbReference>
<proteinExistence type="predicted"/>
<keyword evidence="2" id="KW-1185">Reference proteome</keyword>
<gene>
    <name evidence="1" type="ORF">GCM10007907_27750</name>
</gene>
<sequence length="76" mass="8174">MRRVQFLVAAKTVGGLQLFYCPEYINTNTTFAAIGQCEVLGFGATLGWHLEHDAFSPQGVAAGEAEQAQGSRESEP</sequence>
<evidence type="ECO:0000313" key="2">
    <source>
        <dbReference type="Proteomes" id="UP001156706"/>
    </source>
</evidence>
<organism evidence="1 2">
    <name type="scientific">Chitinimonas prasina</name>
    <dbReference type="NCBI Taxonomy" id="1434937"/>
    <lineage>
        <taxon>Bacteria</taxon>
        <taxon>Pseudomonadati</taxon>
        <taxon>Pseudomonadota</taxon>
        <taxon>Betaproteobacteria</taxon>
        <taxon>Neisseriales</taxon>
        <taxon>Chitinibacteraceae</taxon>
        <taxon>Chitinimonas</taxon>
    </lineage>
</organism>
<name>A0ABQ5YG62_9NEIS</name>